<organism evidence="1">
    <name type="scientific">Rhizophora mucronata</name>
    <name type="common">Asiatic mangrove</name>
    <dbReference type="NCBI Taxonomy" id="61149"/>
    <lineage>
        <taxon>Eukaryota</taxon>
        <taxon>Viridiplantae</taxon>
        <taxon>Streptophyta</taxon>
        <taxon>Embryophyta</taxon>
        <taxon>Tracheophyta</taxon>
        <taxon>Spermatophyta</taxon>
        <taxon>Magnoliopsida</taxon>
        <taxon>eudicotyledons</taxon>
        <taxon>Gunneridae</taxon>
        <taxon>Pentapetalae</taxon>
        <taxon>rosids</taxon>
        <taxon>fabids</taxon>
        <taxon>Malpighiales</taxon>
        <taxon>Rhizophoraceae</taxon>
        <taxon>Rhizophora</taxon>
    </lineage>
</organism>
<evidence type="ECO:0000313" key="1">
    <source>
        <dbReference type="EMBL" id="MBX44538.1"/>
    </source>
</evidence>
<accession>A0A2P2NPW2</accession>
<protein>
    <submittedName>
        <fullName evidence="1">Uncharacterized protein</fullName>
    </submittedName>
</protein>
<reference evidence="1" key="1">
    <citation type="submission" date="2018-02" db="EMBL/GenBank/DDBJ databases">
        <title>Rhizophora mucronata_Transcriptome.</title>
        <authorList>
            <person name="Meera S.P."/>
            <person name="Sreeshan A."/>
            <person name="Augustine A."/>
        </authorList>
    </citation>
    <scope>NUCLEOTIDE SEQUENCE</scope>
    <source>
        <tissue evidence="1">Leaf</tissue>
    </source>
</reference>
<sequence length="21" mass="2415">MAHCLTHGSLRWWLLSSVFLG</sequence>
<dbReference type="AlphaFoldDB" id="A0A2P2NPW2"/>
<proteinExistence type="predicted"/>
<name>A0A2P2NPW2_RHIMU</name>
<dbReference type="EMBL" id="GGEC01064054">
    <property type="protein sequence ID" value="MBX44538.1"/>
    <property type="molecule type" value="Transcribed_RNA"/>
</dbReference>